<dbReference type="EMBL" id="CP031264">
    <property type="protein sequence ID" value="AXI78300.1"/>
    <property type="molecule type" value="Genomic_DNA"/>
</dbReference>
<gene>
    <name evidence="1" type="ORF">C7M71_013475</name>
</gene>
<keyword evidence="2" id="KW-1185">Reference proteome</keyword>
<dbReference type="InterPro" id="IPR021373">
    <property type="entry name" value="DUF2993"/>
</dbReference>
<dbReference type="OrthoDB" id="3215846at2"/>
<reference evidence="2" key="1">
    <citation type="submission" date="2018-07" db="EMBL/GenBank/DDBJ databases">
        <title>Streptacidiphilus bronchialis DSM 106435 chromosome.</title>
        <authorList>
            <person name="Batra D."/>
            <person name="Gulvik C.A."/>
        </authorList>
    </citation>
    <scope>NUCLEOTIDE SEQUENCE [LARGE SCALE GENOMIC DNA]</scope>
    <source>
        <strain evidence="2">DSM 106435</strain>
    </source>
</reference>
<sequence>MRAWHKLTIALVILAGLLVAADRFAVGVADDKVAEQIQSRKGLSAKPDVSIQGFPFLTQVLAKKLDSVNLSADGLEVSGGGKTATLQTFTAHITGVRVNSSFSSATADSADGTALLSYADVTSLIGNKDAAVAYGGNGKIKIEGKVDTILGKVAGSATARLTVGSGDTIKVGDISVNALGTGVDVGSVPGLNEAFSALFATSQKLSGLPVGLSLESVEPTPEGVVIHFTGHDVDLAG</sequence>
<dbReference type="AlphaFoldDB" id="A0A345SX45"/>
<evidence type="ECO:0000313" key="2">
    <source>
        <dbReference type="Proteomes" id="UP000249340"/>
    </source>
</evidence>
<proteinExistence type="predicted"/>
<dbReference type="Proteomes" id="UP000249340">
    <property type="component" value="Chromosome"/>
</dbReference>
<dbReference type="KEGG" id="stri:C7M71_013475"/>
<protein>
    <submittedName>
        <fullName evidence="1">DUF2993 domain-containing protein</fullName>
    </submittedName>
</protein>
<dbReference type="Pfam" id="PF11209">
    <property type="entry name" value="LmeA"/>
    <property type="match status" value="1"/>
</dbReference>
<organism evidence="1 2">
    <name type="scientific">Peterkaempfera bronchialis</name>
    <dbReference type="NCBI Taxonomy" id="2126346"/>
    <lineage>
        <taxon>Bacteria</taxon>
        <taxon>Bacillati</taxon>
        <taxon>Actinomycetota</taxon>
        <taxon>Actinomycetes</taxon>
        <taxon>Kitasatosporales</taxon>
        <taxon>Streptomycetaceae</taxon>
        <taxon>Peterkaempfera</taxon>
    </lineage>
</organism>
<evidence type="ECO:0000313" key="1">
    <source>
        <dbReference type="EMBL" id="AXI78300.1"/>
    </source>
</evidence>
<dbReference type="RefSeq" id="WP_111489249.1">
    <property type="nucleotide sequence ID" value="NZ_CP031264.1"/>
</dbReference>
<accession>A0A345SX45</accession>
<name>A0A345SX45_9ACTN</name>